<name>A0A0V0YCP6_TRIPS</name>
<organism evidence="2 3">
    <name type="scientific">Trichinella pseudospiralis</name>
    <name type="common">Parasitic roundworm</name>
    <dbReference type="NCBI Taxonomy" id="6337"/>
    <lineage>
        <taxon>Eukaryota</taxon>
        <taxon>Metazoa</taxon>
        <taxon>Ecdysozoa</taxon>
        <taxon>Nematoda</taxon>
        <taxon>Enoplea</taxon>
        <taxon>Dorylaimia</taxon>
        <taxon>Trichinellida</taxon>
        <taxon>Trichinellidae</taxon>
        <taxon>Trichinella</taxon>
    </lineage>
</organism>
<comment type="caution">
    <text evidence="2">The sequence shown here is derived from an EMBL/GenBank/DDBJ whole genome shotgun (WGS) entry which is preliminary data.</text>
</comment>
<accession>A0A0V0YCP6</accession>
<proteinExistence type="predicted"/>
<dbReference type="EMBL" id="JYDU01000031">
    <property type="protein sequence ID" value="KRX97529.1"/>
    <property type="molecule type" value="Genomic_DNA"/>
</dbReference>
<evidence type="ECO:0000313" key="2">
    <source>
        <dbReference type="EMBL" id="KRX97529.1"/>
    </source>
</evidence>
<feature type="transmembrane region" description="Helical" evidence="1">
    <location>
        <begin position="91"/>
        <end position="108"/>
    </location>
</feature>
<dbReference type="AlphaFoldDB" id="A0A0V0YCP6"/>
<gene>
    <name evidence="2" type="ORF">T4E_7116</name>
</gene>
<sequence length="109" mass="13188">MLHEQGDNVFWGDSQKRLKCLARTPLTRCKYYYYSYSYYSYYYYCFGRETISSHVSTTATFKLDAGWYFYRRRDDRIADHLDCCIPVLDDYLFYVCIINIIIIIINTNI</sequence>
<evidence type="ECO:0000256" key="1">
    <source>
        <dbReference type="SAM" id="Phobius"/>
    </source>
</evidence>
<keyword evidence="1" id="KW-1133">Transmembrane helix</keyword>
<evidence type="ECO:0000313" key="3">
    <source>
        <dbReference type="Proteomes" id="UP000054815"/>
    </source>
</evidence>
<protein>
    <submittedName>
        <fullName evidence="2">Uncharacterized protein</fullName>
    </submittedName>
</protein>
<keyword evidence="1" id="KW-0812">Transmembrane</keyword>
<keyword evidence="1" id="KW-0472">Membrane</keyword>
<dbReference type="Proteomes" id="UP000054815">
    <property type="component" value="Unassembled WGS sequence"/>
</dbReference>
<reference evidence="2 3" key="1">
    <citation type="submission" date="2015-01" db="EMBL/GenBank/DDBJ databases">
        <title>Evolution of Trichinella species and genotypes.</title>
        <authorList>
            <person name="Korhonen P.K."/>
            <person name="Edoardo P."/>
            <person name="Giuseppe L.R."/>
            <person name="Gasser R.B."/>
        </authorList>
    </citation>
    <scope>NUCLEOTIDE SEQUENCE [LARGE SCALE GENOMIC DNA]</scope>
    <source>
        <strain evidence="2">ISS141</strain>
    </source>
</reference>